<dbReference type="AlphaFoldDB" id="A0A2M8LGP5"/>
<reference evidence="3" key="1">
    <citation type="submission" date="2017-09" db="EMBL/GenBank/DDBJ databases">
        <title>Depth-based differentiation of microbial function through sediment-hosted aquifers and enrichment of novel symbionts in the deep terrestrial subsurface.</title>
        <authorList>
            <person name="Probst A.J."/>
            <person name="Ladd B."/>
            <person name="Jarett J.K."/>
            <person name="Geller-Mcgrath D.E."/>
            <person name="Sieber C.M.K."/>
            <person name="Emerson J.B."/>
            <person name="Anantharaman K."/>
            <person name="Thomas B.C."/>
            <person name="Malmstrom R."/>
            <person name="Stieglmeier M."/>
            <person name="Klingl A."/>
            <person name="Woyke T."/>
            <person name="Ryan C.M."/>
            <person name="Banfield J.F."/>
        </authorList>
    </citation>
    <scope>NUCLEOTIDE SEQUENCE [LARGE SCALE GENOMIC DNA]</scope>
</reference>
<dbReference type="EMBL" id="PFEU01000018">
    <property type="protein sequence ID" value="PJE76585.1"/>
    <property type="molecule type" value="Genomic_DNA"/>
</dbReference>
<gene>
    <name evidence="2" type="ORF">COV05_04435</name>
</gene>
<evidence type="ECO:0000256" key="1">
    <source>
        <dbReference type="SAM" id="MobiDB-lite"/>
    </source>
</evidence>
<evidence type="ECO:0000313" key="2">
    <source>
        <dbReference type="EMBL" id="PJE76585.1"/>
    </source>
</evidence>
<protein>
    <submittedName>
        <fullName evidence="2">Uncharacterized protein</fullName>
    </submittedName>
</protein>
<evidence type="ECO:0000313" key="3">
    <source>
        <dbReference type="Proteomes" id="UP000231436"/>
    </source>
</evidence>
<feature type="region of interest" description="Disordered" evidence="1">
    <location>
        <begin position="1"/>
        <end position="23"/>
    </location>
</feature>
<proteinExistence type="predicted"/>
<organism evidence="2 3">
    <name type="scientific">Candidatus Uhrbacteria bacterium CG10_big_fil_rev_8_21_14_0_10_48_16</name>
    <dbReference type="NCBI Taxonomy" id="1975038"/>
    <lineage>
        <taxon>Bacteria</taxon>
        <taxon>Candidatus Uhriibacteriota</taxon>
    </lineage>
</organism>
<comment type="caution">
    <text evidence="2">The sequence shown here is derived from an EMBL/GenBank/DDBJ whole genome shotgun (WGS) entry which is preliminary data.</text>
</comment>
<accession>A0A2M8LGP5</accession>
<name>A0A2M8LGP5_9BACT</name>
<dbReference type="Proteomes" id="UP000231436">
    <property type="component" value="Unassembled WGS sequence"/>
</dbReference>
<sequence>MKTGPRRREVDVRDSGEGLDRLRDTALRDALQERPAQARTGGALTLEGAVDGTLVRRDSLGDRLGDHSEELVELDRGELSQTIPVDVQPGEVDGVADKEGVDAEEEGPVELVASTDGIARLPREEQDGVEVVEVGGGHVFELANPLEHLREFTEDLLAGSEVLLTHLVLLLISTSRTCAVESEE</sequence>